<organism evidence="1 2">
    <name type="scientific">Gossypium klotzschianum</name>
    <dbReference type="NCBI Taxonomy" id="34286"/>
    <lineage>
        <taxon>Eukaryota</taxon>
        <taxon>Viridiplantae</taxon>
        <taxon>Streptophyta</taxon>
        <taxon>Embryophyta</taxon>
        <taxon>Tracheophyta</taxon>
        <taxon>Spermatophyta</taxon>
        <taxon>Magnoliopsida</taxon>
        <taxon>eudicotyledons</taxon>
        <taxon>Gunneridae</taxon>
        <taxon>Pentapetalae</taxon>
        <taxon>rosids</taxon>
        <taxon>malvids</taxon>
        <taxon>Malvales</taxon>
        <taxon>Malvaceae</taxon>
        <taxon>Malvoideae</taxon>
        <taxon>Gossypium</taxon>
    </lineage>
</organism>
<comment type="caution">
    <text evidence="1">The sequence shown here is derived from an EMBL/GenBank/DDBJ whole genome shotgun (WGS) entry which is preliminary data.</text>
</comment>
<sequence>VLQGISAQCSTYFSKKDFFLVLDNAQSNNIVDHWEGLKFAFMAGASGSKAAEDLCFTLQCNDKHSKESSNARH</sequence>
<evidence type="ECO:0000313" key="2">
    <source>
        <dbReference type="Proteomes" id="UP000593573"/>
    </source>
</evidence>
<evidence type="ECO:0000313" key="1">
    <source>
        <dbReference type="EMBL" id="MBA0666177.1"/>
    </source>
</evidence>
<reference evidence="1 2" key="1">
    <citation type="journal article" date="2019" name="Genome Biol. Evol.">
        <title>Insights into the evolution of the New World diploid cottons (Gossypium, subgenus Houzingenia) based on genome sequencing.</title>
        <authorList>
            <person name="Grover C.E."/>
            <person name="Arick M.A. 2nd"/>
            <person name="Thrash A."/>
            <person name="Conover J.L."/>
            <person name="Sanders W.S."/>
            <person name="Peterson D.G."/>
            <person name="Frelichowski J.E."/>
            <person name="Scheffler J.A."/>
            <person name="Scheffler B.E."/>
            <person name="Wendel J.F."/>
        </authorList>
    </citation>
    <scope>NUCLEOTIDE SEQUENCE [LARGE SCALE GENOMIC DNA]</scope>
    <source>
        <strain evidence="1">57</strain>
        <tissue evidence="1">Leaf</tissue>
    </source>
</reference>
<dbReference type="EMBL" id="JABFAB010000012">
    <property type="protein sequence ID" value="MBA0666177.1"/>
    <property type="molecule type" value="Genomic_DNA"/>
</dbReference>
<dbReference type="AlphaFoldDB" id="A0A7J8VTN2"/>
<feature type="non-terminal residue" evidence="1">
    <location>
        <position position="73"/>
    </location>
</feature>
<gene>
    <name evidence="1" type="ORF">Goklo_002624</name>
</gene>
<name>A0A7J8VTN2_9ROSI</name>
<accession>A0A7J8VTN2</accession>
<dbReference type="Proteomes" id="UP000593573">
    <property type="component" value="Unassembled WGS sequence"/>
</dbReference>
<proteinExistence type="predicted"/>
<keyword evidence="2" id="KW-1185">Reference proteome</keyword>
<protein>
    <submittedName>
        <fullName evidence="1">Uncharacterized protein</fullName>
    </submittedName>
</protein>